<organism evidence="2 3">
    <name type="scientific">Oceanispirochaeta crateris</name>
    <dbReference type="NCBI Taxonomy" id="2518645"/>
    <lineage>
        <taxon>Bacteria</taxon>
        <taxon>Pseudomonadati</taxon>
        <taxon>Spirochaetota</taxon>
        <taxon>Spirochaetia</taxon>
        <taxon>Spirochaetales</taxon>
        <taxon>Spirochaetaceae</taxon>
        <taxon>Oceanispirochaeta</taxon>
    </lineage>
</organism>
<dbReference type="PROSITE" id="PS51257">
    <property type="entry name" value="PROKAR_LIPOPROTEIN"/>
    <property type="match status" value="1"/>
</dbReference>
<evidence type="ECO:0000259" key="1">
    <source>
        <dbReference type="SMART" id="SM00849"/>
    </source>
</evidence>
<reference evidence="2 3" key="1">
    <citation type="submission" date="2019-02" db="EMBL/GenBank/DDBJ databases">
        <title>Complete Genome Sequence and Methylome Analysis of free living Spirochaetas.</title>
        <authorList>
            <person name="Fomenkov A."/>
            <person name="Dubinina G."/>
            <person name="Leshcheva N."/>
            <person name="Mikheeva N."/>
            <person name="Grabovich M."/>
            <person name="Vincze T."/>
            <person name="Roberts R.J."/>
        </authorList>
    </citation>
    <scope>NUCLEOTIDE SEQUENCE [LARGE SCALE GENOMIC DNA]</scope>
    <source>
        <strain evidence="2 3">K2</strain>
    </source>
</reference>
<dbReference type="Proteomes" id="UP000324209">
    <property type="component" value="Chromosome"/>
</dbReference>
<keyword evidence="3" id="KW-1185">Reference proteome</keyword>
<proteinExistence type="predicted"/>
<dbReference type="CDD" id="cd16279">
    <property type="entry name" value="metallo-hydrolase-like_MBL-fold"/>
    <property type="match status" value="1"/>
</dbReference>
<dbReference type="RefSeq" id="WP_149486682.1">
    <property type="nucleotide sequence ID" value="NZ_CP036150.1"/>
</dbReference>
<evidence type="ECO:0000313" key="2">
    <source>
        <dbReference type="EMBL" id="QEN08601.1"/>
    </source>
</evidence>
<dbReference type="PANTHER" id="PTHR42663">
    <property type="entry name" value="HYDROLASE C777.06C-RELATED-RELATED"/>
    <property type="match status" value="1"/>
</dbReference>
<dbReference type="GO" id="GO:0016787">
    <property type="term" value="F:hydrolase activity"/>
    <property type="evidence" value="ECO:0007669"/>
    <property type="project" value="UniProtKB-KW"/>
</dbReference>
<dbReference type="PANTHER" id="PTHR42663:SF6">
    <property type="entry name" value="HYDROLASE C777.06C-RELATED"/>
    <property type="match status" value="1"/>
</dbReference>
<name>A0A5C1QLS7_9SPIO</name>
<accession>A0A5C1QLS7</accession>
<evidence type="ECO:0000313" key="3">
    <source>
        <dbReference type="Proteomes" id="UP000324209"/>
    </source>
</evidence>
<dbReference type="OrthoDB" id="9800940at2"/>
<dbReference type="SUPFAM" id="SSF56281">
    <property type="entry name" value="Metallo-hydrolase/oxidoreductase"/>
    <property type="match status" value="1"/>
</dbReference>
<protein>
    <submittedName>
        <fullName evidence="2">MBL fold metallo-hydrolase</fullName>
    </submittedName>
</protein>
<feature type="domain" description="Metallo-beta-lactamase" evidence="1">
    <location>
        <begin position="35"/>
        <end position="223"/>
    </location>
</feature>
<dbReference type="InterPro" id="IPR001279">
    <property type="entry name" value="Metallo-B-lactamas"/>
</dbReference>
<dbReference type="Gene3D" id="3.60.15.10">
    <property type="entry name" value="Ribonuclease Z/Hydroxyacylglutathione hydrolase-like"/>
    <property type="match status" value="1"/>
</dbReference>
<dbReference type="KEGG" id="ock:EXM22_11615"/>
<keyword evidence="2" id="KW-0378">Hydrolase</keyword>
<dbReference type="InterPro" id="IPR036866">
    <property type="entry name" value="RibonucZ/Hydroxyglut_hydro"/>
</dbReference>
<dbReference type="SMART" id="SM00849">
    <property type="entry name" value="Lactamase_B"/>
    <property type="match status" value="1"/>
</dbReference>
<dbReference type="EMBL" id="CP036150">
    <property type="protein sequence ID" value="QEN08601.1"/>
    <property type="molecule type" value="Genomic_DNA"/>
</dbReference>
<dbReference type="AlphaFoldDB" id="A0A5C1QLS7"/>
<sequence>MKMKLLGTGTSHGIPVAGCSCPVCQSERLENKRYRCSLWIQEDETNLIIDTSPEFRLQAVRAGISKVDAVLFTHAHADHLHGIDDLRPFSWKKEIPIYAQKNVIKEIQERFPYIFTAPKQGGGTPNIKANLFPDQGSLSIGPLKITAIPVMHGNLGIFGYRIGNAAYITDCSCIPDSSYALLKDLDLLILGALRYKPHETHFSVPQAIEVIKKISPGRAYLTHLCHDLDHFQLKADLPKGIEPAWDGLEITLT</sequence>
<dbReference type="Pfam" id="PF12706">
    <property type="entry name" value="Lactamase_B_2"/>
    <property type="match status" value="1"/>
</dbReference>
<gene>
    <name evidence="2" type="ORF">EXM22_11615</name>
</gene>